<dbReference type="Gene3D" id="3.40.50.720">
    <property type="entry name" value="NAD(P)-binding Rossmann-like Domain"/>
    <property type="match status" value="1"/>
</dbReference>
<dbReference type="EC" id="1.1.1.-" evidence="4"/>
<keyword evidence="4" id="KW-0560">Oxidoreductase</keyword>
<dbReference type="SMART" id="SM00822">
    <property type="entry name" value="PKS_KR"/>
    <property type="match status" value="1"/>
</dbReference>
<protein>
    <submittedName>
        <fullName evidence="4">SDR family NAD(P)-dependent oxidoreductase</fullName>
        <ecNumber evidence="4">1.1.1.-</ecNumber>
    </submittedName>
</protein>
<evidence type="ECO:0000256" key="2">
    <source>
        <dbReference type="RuleBase" id="RU000363"/>
    </source>
</evidence>
<feature type="domain" description="Ketoreductase" evidence="3">
    <location>
        <begin position="19"/>
        <end position="194"/>
    </location>
</feature>
<sequence length="265" mass="27099">MTTDATGSVTGGAAPLEGRTALVTGGGSGLGAAITRALLSDGARVVITGRNERALKETATRLGPDVTHRVCDVSDPSDVAALAESLADEEISILVNNAGIAGPVAPLTDISADDWDEVFGINVRGVFLMCRAFLPAMTARGAGDVINIASVSGKRPLLRRTPYCASKMAVIGLTATLAGEVGPLGVTVNSLSPGPVSGPRMERNFRLEAERTGSSYQEAEAAFVSRSALGRMVTEDEVGAAVTAMLRMPGLCGADIDLSAGMVAR</sequence>
<organism evidence="4 5">
    <name type="scientific">Streptomyces ochraceiscleroticus</name>
    <dbReference type="NCBI Taxonomy" id="47761"/>
    <lineage>
        <taxon>Bacteria</taxon>
        <taxon>Bacillati</taxon>
        <taxon>Actinomycetota</taxon>
        <taxon>Actinomycetes</taxon>
        <taxon>Kitasatosporales</taxon>
        <taxon>Streptomycetaceae</taxon>
        <taxon>Streptomyces</taxon>
    </lineage>
</organism>
<dbReference type="InterPro" id="IPR036291">
    <property type="entry name" value="NAD(P)-bd_dom_sf"/>
</dbReference>
<proteinExistence type="inferred from homology"/>
<evidence type="ECO:0000256" key="1">
    <source>
        <dbReference type="ARBA" id="ARBA00006484"/>
    </source>
</evidence>
<dbReference type="InterPro" id="IPR057326">
    <property type="entry name" value="KR_dom"/>
</dbReference>
<dbReference type="SUPFAM" id="SSF51735">
    <property type="entry name" value="NAD(P)-binding Rossmann-fold domains"/>
    <property type="match status" value="1"/>
</dbReference>
<dbReference type="Proteomes" id="UP001596139">
    <property type="component" value="Unassembled WGS sequence"/>
</dbReference>
<comment type="caution">
    <text evidence="4">The sequence shown here is derived from an EMBL/GenBank/DDBJ whole genome shotgun (WGS) entry which is preliminary data.</text>
</comment>
<keyword evidence="5" id="KW-1185">Reference proteome</keyword>
<evidence type="ECO:0000313" key="5">
    <source>
        <dbReference type="Proteomes" id="UP001596139"/>
    </source>
</evidence>
<dbReference type="CDD" id="cd05233">
    <property type="entry name" value="SDR_c"/>
    <property type="match status" value="1"/>
</dbReference>
<dbReference type="PROSITE" id="PS00061">
    <property type="entry name" value="ADH_SHORT"/>
    <property type="match status" value="1"/>
</dbReference>
<dbReference type="PANTHER" id="PTHR42879:SF2">
    <property type="entry name" value="3-OXOACYL-[ACYL-CARRIER-PROTEIN] REDUCTASE FABG"/>
    <property type="match status" value="1"/>
</dbReference>
<dbReference type="PRINTS" id="PR00081">
    <property type="entry name" value="GDHRDH"/>
</dbReference>
<name>A0ABW1MIY1_9ACTN</name>
<gene>
    <name evidence="4" type="ORF">ACFP4F_14105</name>
</gene>
<evidence type="ECO:0000313" key="4">
    <source>
        <dbReference type="EMBL" id="MFC6063688.1"/>
    </source>
</evidence>
<dbReference type="RefSeq" id="WP_051861932.1">
    <property type="nucleotide sequence ID" value="NZ_JBHSPX010000004.1"/>
</dbReference>
<reference evidence="5" key="1">
    <citation type="journal article" date="2019" name="Int. J. Syst. Evol. Microbiol.">
        <title>The Global Catalogue of Microorganisms (GCM) 10K type strain sequencing project: providing services to taxonomists for standard genome sequencing and annotation.</title>
        <authorList>
            <consortium name="The Broad Institute Genomics Platform"/>
            <consortium name="The Broad Institute Genome Sequencing Center for Infectious Disease"/>
            <person name="Wu L."/>
            <person name="Ma J."/>
        </authorList>
    </citation>
    <scope>NUCLEOTIDE SEQUENCE [LARGE SCALE GENOMIC DNA]</scope>
    <source>
        <strain evidence="5">CGMCC 1.15180</strain>
    </source>
</reference>
<accession>A0ABW1MIY1</accession>
<dbReference type="InterPro" id="IPR050259">
    <property type="entry name" value="SDR"/>
</dbReference>
<dbReference type="PANTHER" id="PTHR42879">
    <property type="entry name" value="3-OXOACYL-(ACYL-CARRIER-PROTEIN) REDUCTASE"/>
    <property type="match status" value="1"/>
</dbReference>
<dbReference type="InterPro" id="IPR020904">
    <property type="entry name" value="Sc_DH/Rdtase_CS"/>
</dbReference>
<comment type="similarity">
    <text evidence="1 2">Belongs to the short-chain dehydrogenases/reductases (SDR) family.</text>
</comment>
<dbReference type="EMBL" id="JBHSPX010000004">
    <property type="protein sequence ID" value="MFC6063688.1"/>
    <property type="molecule type" value="Genomic_DNA"/>
</dbReference>
<dbReference type="GO" id="GO:0016491">
    <property type="term" value="F:oxidoreductase activity"/>
    <property type="evidence" value="ECO:0007669"/>
    <property type="project" value="UniProtKB-KW"/>
</dbReference>
<evidence type="ECO:0000259" key="3">
    <source>
        <dbReference type="SMART" id="SM00822"/>
    </source>
</evidence>
<dbReference type="Pfam" id="PF00106">
    <property type="entry name" value="adh_short"/>
    <property type="match status" value="1"/>
</dbReference>
<dbReference type="InterPro" id="IPR002347">
    <property type="entry name" value="SDR_fam"/>
</dbReference>
<dbReference type="PRINTS" id="PR00080">
    <property type="entry name" value="SDRFAMILY"/>
</dbReference>